<keyword evidence="2" id="KW-1185">Reference proteome</keyword>
<proteinExistence type="predicted"/>
<sequence>MHEKWACFVCEKQVEEREENHLPERLQPRRWLMRWRTGKDATDSITWAPVWRRKRFANRPQDRRDRSAGKAGVNSKPIWVYCITGEREVQAEPKDKTSSVRIELQNPSSNRRSKQVLKLMSLSESMAVPWSCFYYAIEVLGFLFPSLPLKFLLVKGH</sequence>
<name>A0AA88E6E6_FICCA</name>
<dbReference type="Proteomes" id="UP001187192">
    <property type="component" value="Unassembled WGS sequence"/>
</dbReference>
<dbReference type="AlphaFoldDB" id="A0AA88E6E6"/>
<reference evidence="1" key="1">
    <citation type="submission" date="2023-07" db="EMBL/GenBank/DDBJ databases">
        <title>draft genome sequence of fig (Ficus carica).</title>
        <authorList>
            <person name="Takahashi T."/>
            <person name="Nishimura K."/>
        </authorList>
    </citation>
    <scope>NUCLEOTIDE SEQUENCE</scope>
</reference>
<evidence type="ECO:0000313" key="2">
    <source>
        <dbReference type="Proteomes" id="UP001187192"/>
    </source>
</evidence>
<accession>A0AA88E6E6</accession>
<organism evidence="1 2">
    <name type="scientific">Ficus carica</name>
    <name type="common">Common fig</name>
    <dbReference type="NCBI Taxonomy" id="3494"/>
    <lineage>
        <taxon>Eukaryota</taxon>
        <taxon>Viridiplantae</taxon>
        <taxon>Streptophyta</taxon>
        <taxon>Embryophyta</taxon>
        <taxon>Tracheophyta</taxon>
        <taxon>Spermatophyta</taxon>
        <taxon>Magnoliopsida</taxon>
        <taxon>eudicotyledons</taxon>
        <taxon>Gunneridae</taxon>
        <taxon>Pentapetalae</taxon>
        <taxon>rosids</taxon>
        <taxon>fabids</taxon>
        <taxon>Rosales</taxon>
        <taxon>Moraceae</taxon>
        <taxon>Ficeae</taxon>
        <taxon>Ficus</taxon>
    </lineage>
</organism>
<comment type="caution">
    <text evidence="1">The sequence shown here is derived from an EMBL/GenBank/DDBJ whole genome shotgun (WGS) entry which is preliminary data.</text>
</comment>
<evidence type="ECO:0000313" key="1">
    <source>
        <dbReference type="EMBL" id="GMN68922.1"/>
    </source>
</evidence>
<dbReference type="EMBL" id="BTGU01000731">
    <property type="protein sequence ID" value="GMN68922.1"/>
    <property type="molecule type" value="Genomic_DNA"/>
</dbReference>
<gene>
    <name evidence="1" type="ORF">TIFTF001_037971</name>
</gene>
<protein>
    <submittedName>
        <fullName evidence="1">Uncharacterized protein</fullName>
    </submittedName>
</protein>